<feature type="region of interest" description="Disordered" evidence="1">
    <location>
        <begin position="67"/>
        <end position="86"/>
    </location>
</feature>
<reference evidence="2" key="1">
    <citation type="submission" date="2015-04" db="UniProtKB">
        <authorList>
            <consortium name="EnsemblPlants"/>
        </authorList>
    </citation>
    <scope>IDENTIFICATION</scope>
    <source>
        <strain evidence="2">SL10</strain>
    </source>
</reference>
<dbReference type="Gramene" id="ONIVA02G19090.1">
    <property type="protein sequence ID" value="ONIVA02G19090.1"/>
    <property type="gene ID" value="ONIVA02G19090"/>
</dbReference>
<keyword evidence="3" id="KW-1185">Reference proteome</keyword>
<accession>A0A0E0G6Y9</accession>
<organism evidence="2">
    <name type="scientific">Oryza nivara</name>
    <name type="common">Indian wild rice</name>
    <name type="synonym">Oryza sativa f. spontanea</name>
    <dbReference type="NCBI Taxonomy" id="4536"/>
    <lineage>
        <taxon>Eukaryota</taxon>
        <taxon>Viridiplantae</taxon>
        <taxon>Streptophyta</taxon>
        <taxon>Embryophyta</taxon>
        <taxon>Tracheophyta</taxon>
        <taxon>Spermatophyta</taxon>
        <taxon>Magnoliopsida</taxon>
        <taxon>Liliopsida</taxon>
        <taxon>Poales</taxon>
        <taxon>Poaceae</taxon>
        <taxon>BOP clade</taxon>
        <taxon>Oryzoideae</taxon>
        <taxon>Oryzeae</taxon>
        <taxon>Oryzinae</taxon>
        <taxon>Oryza</taxon>
    </lineage>
</organism>
<dbReference type="HOGENOM" id="CLU_1910025_0_0_1"/>
<proteinExistence type="predicted"/>
<dbReference type="OMA" id="HWINKEF"/>
<dbReference type="AlphaFoldDB" id="A0A0E0G6Y9"/>
<feature type="compositionally biased region" description="Basic and acidic residues" evidence="1">
    <location>
        <begin position="70"/>
        <end position="86"/>
    </location>
</feature>
<feature type="region of interest" description="Disordered" evidence="1">
    <location>
        <begin position="1"/>
        <end position="25"/>
    </location>
</feature>
<reference evidence="2" key="2">
    <citation type="submission" date="2018-04" db="EMBL/GenBank/DDBJ databases">
        <title>OnivRS2 (Oryza nivara Reference Sequence Version 2).</title>
        <authorList>
            <person name="Zhang J."/>
            <person name="Kudrna D."/>
            <person name="Lee S."/>
            <person name="Talag J."/>
            <person name="Rajasekar S."/>
            <person name="Welchert J."/>
            <person name="Hsing Y.-I."/>
            <person name="Wing R.A."/>
        </authorList>
    </citation>
    <scope>NUCLEOTIDE SEQUENCE [LARGE SCALE GENOMIC DNA]</scope>
    <source>
        <strain evidence="2">SL10</strain>
    </source>
</reference>
<name>A0A0E0G6Y9_ORYNI</name>
<protein>
    <submittedName>
        <fullName evidence="2">Uncharacterized protein</fullName>
    </submittedName>
</protein>
<sequence length="133" mass="15376">MKQGQLYKEQISSPSWLKQGTCGPERKRDEVTLALKNHEQPGRIRDVGLAPWKDGFPNDTHKYLQVGKRRPAEEENTESKEKARSTHADIMSHWINKEFHILGILIETTNEKGFGIWEIYVDGECIIIGCEWK</sequence>
<evidence type="ECO:0000256" key="1">
    <source>
        <dbReference type="SAM" id="MobiDB-lite"/>
    </source>
</evidence>
<dbReference type="Proteomes" id="UP000006591">
    <property type="component" value="Chromosome 2"/>
</dbReference>
<evidence type="ECO:0000313" key="2">
    <source>
        <dbReference type="EnsemblPlants" id="ONIVA02G19090.1"/>
    </source>
</evidence>
<evidence type="ECO:0000313" key="3">
    <source>
        <dbReference type="Proteomes" id="UP000006591"/>
    </source>
</evidence>
<dbReference type="EnsemblPlants" id="ONIVA02G19090.1">
    <property type="protein sequence ID" value="ONIVA02G19090.1"/>
    <property type="gene ID" value="ONIVA02G19090"/>
</dbReference>